<dbReference type="Gene3D" id="3.40.50.720">
    <property type="entry name" value="NAD(P)-binding Rossmann-like Domain"/>
    <property type="match status" value="1"/>
</dbReference>
<dbReference type="GeneID" id="59343521"/>
<dbReference type="InterPro" id="IPR036291">
    <property type="entry name" value="NAD(P)-bd_dom_sf"/>
</dbReference>
<dbReference type="RefSeq" id="XP_037221297.1">
    <property type="nucleotide sequence ID" value="XM_037361005.1"/>
</dbReference>
<dbReference type="InterPro" id="IPR051911">
    <property type="entry name" value="SDR_oxidoreductase"/>
</dbReference>
<dbReference type="PANTHER" id="PTHR43976:SF16">
    <property type="entry name" value="SHORT-CHAIN DEHYDROGENASE_REDUCTASE FAMILY PROTEIN"/>
    <property type="match status" value="1"/>
</dbReference>
<dbReference type="Proteomes" id="UP000636479">
    <property type="component" value="Unassembled WGS sequence"/>
</dbReference>
<accession>A0A8H6SVY2</accession>
<comment type="similarity">
    <text evidence="1">Belongs to the short-chain dehydrogenases/reductases (SDR) family.</text>
</comment>
<evidence type="ECO:0000256" key="2">
    <source>
        <dbReference type="ARBA" id="ARBA00023002"/>
    </source>
</evidence>
<dbReference type="Pfam" id="PF00106">
    <property type="entry name" value="adh_short"/>
    <property type="match status" value="1"/>
</dbReference>
<comment type="caution">
    <text evidence="3">The sequence shown here is derived from an EMBL/GenBank/DDBJ whole genome shotgun (WGS) entry which is preliminary data.</text>
</comment>
<gene>
    <name evidence="3" type="ORF">MIND_00418700</name>
</gene>
<evidence type="ECO:0000313" key="4">
    <source>
        <dbReference type="Proteomes" id="UP000636479"/>
    </source>
</evidence>
<name>A0A8H6SVY2_9AGAR</name>
<organism evidence="3 4">
    <name type="scientific">Mycena indigotica</name>
    <dbReference type="NCBI Taxonomy" id="2126181"/>
    <lineage>
        <taxon>Eukaryota</taxon>
        <taxon>Fungi</taxon>
        <taxon>Dikarya</taxon>
        <taxon>Basidiomycota</taxon>
        <taxon>Agaricomycotina</taxon>
        <taxon>Agaricomycetes</taxon>
        <taxon>Agaricomycetidae</taxon>
        <taxon>Agaricales</taxon>
        <taxon>Marasmiineae</taxon>
        <taxon>Mycenaceae</taxon>
        <taxon>Mycena</taxon>
    </lineage>
</organism>
<keyword evidence="4" id="KW-1185">Reference proteome</keyword>
<dbReference type="PRINTS" id="PR00081">
    <property type="entry name" value="GDHRDH"/>
</dbReference>
<dbReference type="PANTHER" id="PTHR43976">
    <property type="entry name" value="SHORT CHAIN DEHYDROGENASE"/>
    <property type="match status" value="1"/>
</dbReference>
<dbReference type="SUPFAM" id="SSF51735">
    <property type="entry name" value="NAD(P)-binding Rossmann-fold domains"/>
    <property type="match status" value="1"/>
</dbReference>
<dbReference type="EMBL" id="JACAZF010000004">
    <property type="protein sequence ID" value="KAF7306278.1"/>
    <property type="molecule type" value="Genomic_DNA"/>
</dbReference>
<protein>
    <submittedName>
        <fullName evidence="3">NAD(P)-binding protein</fullName>
    </submittedName>
</protein>
<evidence type="ECO:0000256" key="1">
    <source>
        <dbReference type="ARBA" id="ARBA00006484"/>
    </source>
</evidence>
<dbReference type="InterPro" id="IPR002347">
    <property type="entry name" value="SDR_fam"/>
</dbReference>
<sequence>MSARVWLVTGASSGFGLDVTKVALRMKEKVVAVSRNPDDLRKLVEANPDDLIAIGCDVTVEEDVITAFASGVEKFGQIDVVFNNAGTAILGELEAVPNKAARALFEVNFWGALSVSKEAVRVFREVNPAGAGGRLLNMSSGVGFSAMPLSVNMATLEGLTEALAGEVDPAWNIKVLRSPLVHCDGSHDRQISVIGPGAFKTGMHGDRTLKFPAPSAYDKEGLPSRFVREWFEDGSGIRGNPAAAAETIFKFSQLETPPKRWAVGKDAIGGVRIKIAAVSEETTAFESWSDGLELPIKPDNVGPK</sequence>
<evidence type="ECO:0000313" key="3">
    <source>
        <dbReference type="EMBL" id="KAF7306278.1"/>
    </source>
</evidence>
<dbReference type="GO" id="GO:0016491">
    <property type="term" value="F:oxidoreductase activity"/>
    <property type="evidence" value="ECO:0007669"/>
    <property type="project" value="UniProtKB-KW"/>
</dbReference>
<dbReference type="OrthoDB" id="1274115at2759"/>
<dbReference type="AlphaFoldDB" id="A0A8H6SVY2"/>
<proteinExistence type="inferred from homology"/>
<keyword evidence="2" id="KW-0560">Oxidoreductase</keyword>
<reference evidence="3" key="1">
    <citation type="submission" date="2020-05" db="EMBL/GenBank/DDBJ databases">
        <title>Mycena genomes resolve the evolution of fungal bioluminescence.</title>
        <authorList>
            <person name="Tsai I.J."/>
        </authorList>
    </citation>
    <scope>NUCLEOTIDE SEQUENCE</scope>
    <source>
        <strain evidence="3">171206Taipei</strain>
    </source>
</reference>